<comment type="caution">
    <text evidence="1">The sequence shown here is derived from an EMBL/GenBank/DDBJ whole genome shotgun (WGS) entry which is preliminary data.</text>
</comment>
<keyword evidence="2" id="KW-1185">Reference proteome</keyword>
<protein>
    <submittedName>
        <fullName evidence="1">Uncharacterized protein</fullName>
    </submittedName>
</protein>
<dbReference type="Proteomes" id="UP001371305">
    <property type="component" value="Unassembled WGS sequence"/>
</dbReference>
<accession>A0ABU9AX97</accession>
<evidence type="ECO:0000313" key="1">
    <source>
        <dbReference type="EMBL" id="MEK7952378.1"/>
    </source>
</evidence>
<organism evidence="1 2">
    <name type="scientific">Luteolibacter soli</name>
    <dbReference type="NCBI Taxonomy" id="3135280"/>
    <lineage>
        <taxon>Bacteria</taxon>
        <taxon>Pseudomonadati</taxon>
        <taxon>Verrucomicrobiota</taxon>
        <taxon>Verrucomicrobiia</taxon>
        <taxon>Verrucomicrobiales</taxon>
        <taxon>Verrucomicrobiaceae</taxon>
        <taxon>Luteolibacter</taxon>
    </lineage>
</organism>
<sequence length="297" mass="33534">MKPLFLALLLSVVLKADETQFFYAPTWVRLTGVIVKSEPEGEATPAGDKKASWILRLPQPVTVNPKEGSADQILETDVSEVRIDAGKWDLAEVAGLKSSVICHGTLSRDVEGDRKRPIVLKFDGYQPVAAPTREIRRSPDGKMFVAWADQQLGPPFGEIRSIFLRYANDQDTLFSVVSSPRDTKAGWNPGSSRCIIADAPDNGGPRTWLVTHESPDVWEWKTRVIEPFGKLEKEFRESDPDVHQLFRCSIFKIEWLSDTKVRFRAWCNTGTYFLTMDTDHPEAPPVEEKLSDEFLKE</sequence>
<proteinExistence type="predicted"/>
<dbReference type="EMBL" id="JBBUKT010000007">
    <property type="protein sequence ID" value="MEK7952378.1"/>
    <property type="molecule type" value="Genomic_DNA"/>
</dbReference>
<reference evidence="1 2" key="1">
    <citation type="submission" date="2024-04" db="EMBL/GenBank/DDBJ databases">
        <title>Luteolibacter sp. isolated from soil.</title>
        <authorList>
            <person name="An J."/>
        </authorList>
    </citation>
    <scope>NUCLEOTIDE SEQUENCE [LARGE SCALE GENOMIC DNA]</scope>
    <source>
        <strain evidence="1 2">Y139</strain>
    </source>
</reference>
<dbReference type="RefSeq" id="WP_341406135.1">
    <property type="nucleotide sequence ID" value="NZ_JBBUKT010000007.1"/>
</dbReference>
<gene>
    <name evidence="1" type="ORF">WKV53_17840</name>
</gene>
<evidence type="ECO:0000313" key="2">
    <source>
        <dbReference type="Proteomes" id="UP001371305"/>
    </source>
</evidence>
<name>A0ABU9AX97_9BACT</name>